<dbReference type="RefSeq" id="WP_086802075.1">
    <property type="nucleotide sequence ID" value="NZ_CP119182.1"/>
</dbReference>
<evidence type="ECO:0000256" key="3">
    <source>
        <dbReference type="ARBA" id="ARBA00022475"/>
    </source>
</evidence>
<dbReference type="Gene3D" id="1.10.3720.10">
    <property type="entry name" value="MetI-like"/>
    <property type="match status" value="1"/>
</dbReference>
<dbReference type="SUPFAM" id="SSF161098">
    <property type="entry name" value="MetI-like"/>
    <property type="match status" value="1"/>
</dbReference>
<evidence type="ECO:0000256" key="7">
    <source>
        <dbReference type="RuleBase" id="RU363032"/>
    </source>
</evidence>
<dbReference type="PANTHER" id="PTHR43227">
    <property type="entry name" value="BLL4140 PROTEIN"/>
    <property type="match status" value="1"/>
</dbReference>
<evidence type="ECO:0000259" key="8">
    <source>
        <dbReference type="PROSITE" id="PS50928"/>
    </source>
</evidence>
<comment type="caution">
    <text evidence="9">The sequence shown here is derived from an EMBL/GenBank/DDBJ whole genome shotgun (WGS) entry which is preliminary data.</text>
</comment>
<name>A0A927L5B5_9ACTN</name>
<evidence type="ECO:0000256" key="2">
    <source>
        <dbReference type="ARBA" id="ARBA00022448"/>
    </source>
</evidence>
<feature type="transmembrane region" description="Helical" evidence="7">
    <location>
        <begin position="218"/>
        <end position="239"/>
    </location>
</feature>
<evidence type="ECO:0000313" key="10">
    <source>
        <dbReference type="Proteomes" id="UP000661025"/>
    </source>
</evidence>
<keyword evidence="4 7" id="KW-0812">Transmembrane</keyword>
<dbReference type="CDD" id="cd06261">
    <property type="entry name" value="TM_PBP2"/>
    <property type="match status" value="1"/>
</dbReference>
<feature type="transmembrane region" description="Helical" evidence="7">
    <location>
        <begin position="83"/>
        <end position="106"/>
    </location>
</feature>
<protein>
    <submittedName>
        <fullName evidence="9">Sugar ABC transporter permease</fullName>
    </submittedName>
</protein>
<comment type="subcellular location">
    <subcellularLocation>
        <location evidence="1 7">Cell membrane</location>
        <topology evidence="1 7">Multi-pass membrane protein</topology>
    </subcellularLocation>
</comment>
<keyword evidence="3" id="KW-1003">Cell membrane</keyword>
<organism evidence="9 10">
    <name type="scientific">Streptomyces caniscabiei</name>
    <dbReference type="NCBI Taxonomy" id="2746961"/>
    <lineage>
        <taxon>Bacteria</taxon>
        <taxon>Bacillati</taxon>
        <taxon>Actinomycetota</taxon>
        <taxon>Actinomycetes</taxon>
        <taxon>Kitasatosporales</taxon>
        <taxon>Streptomycetaceae</taxon>
        <taxon>Streptomyces</taxon>
    </lineage>
</organism>
<dbReference type="Proteomes" id="UP000661025">
    <property type="component" value="Unassembled WGS sequence"/>
</dbReference>
<evidence type="ECO:0000256" key="4">
    <source>
        <dbReference type="ARBA" id="ARBA00022692"/>
    </source>
</evidence>
<dbReference type="GeneID" id="79928035"/>
<accession>A0A927L5B5</accession>
<dbReference type="AlphaFoldDB" id="A0A927L5B5"/>
<feature type="domain" description="ABC transmembrane type-1" evidence="8">
    <location>
        <begin position="80"/>
        <end position="292"/>
    </location>
</feature>
<evidence type="ECO:0000256" key="1">
    <source>
        <dbReference type="ARBA" id="ARBA00004651"/>
    </source>
</evidence>
<proteinExistence type="inferred from homology"/>
<comment type="similarity">
    <text evidence="7">Belongs to the binding-protein-dependent transport system permease family.</text>
</comment>
<gene>
    <name evidence="9" type="ORF">IHE70_13605</name>
</gene>
<dbReference type="InterPro" id="IPR035906">
    <property type="entry name" value="MetI-like_sf"/>
</dbReference>
<evidence type="ECO:0000256" key="6">
    <source>
        <dbReference type="ARBA" id="ARBA00023136"/>
    </source>
</evidence>
<keyword evidence="6 7" id="KW-0472">Membrane</keyword>
<keyword evidence="2 7" id="KW-0813">Transport</keyword>
<sequence length="303" mass="32757">MPTRTRAPRRRRNLAPVAFVAPFLLLFLLTFAAPIGYAVFQSVMDVERTGPLGLGVSRTVFVGLSNYSDALSDDAFVRSIGRVLLFAVVQVPVMVVLAAGLALLLDTASARGVRFFRAAYFLPYGVPGVIASILWGFLYVPGVSPLVDGMRHLGISVDLLGGDTVLWSIANIVTWEFAGYNVLVLVAQLRTIPRELYEAARIDGASAWMTVRHVKLPLLRPALILTTVFTIIGTLQLFAEPLVLKPVSSSIDSAYTPNLSAYNEAFTNDNYHLAAAEAVLLALAAFVLSFGFLRLVNKKGGDA</sequence>
<dbReference type="PANTHER" id="PTHR43227:SF8">
    <property type="entry name" value="DIACETYLCHITOBIOSE UPTAKE SYSTEM PERMEASE PROTEIN DASB"/>
    <property type="match status" value="1"/>
</dbReference>
<keyword evidence="5 7" id="KW-1133">Transmembrane helix</keyword>
<evidence type="ECO:0000313" key="9">
    <source>
        <dbReference type="EMBL" id="MBD9724239.1"/>
    </source>
</evidence>
<evidence type="ECO:0000256" key="5">
    <source>
        <dbReference type="ARBA" id="ARBA00022989"/>
    </source>
</evidence>
<feature type="transmembrane region" description="Helical" evidence="7">
    <location>
        <begin position="165"/>
        <end position="187"/>
    </location>
</feature>
<dbReference type="InterPro" id="IPR050809">
    <property type="entry name" value="UgpAE/MalFG_permease"/>
</dbReference>
<dbReference type="GO" id="GO:0055085">
    <property type="term" value="P:transmembrane transport"/>
    <property type="evidence" value="ECO:0007669"/>
    <property type="project" value="InterPro"/>
</dbReference>
<feature type="transmembrane region" description="Helical" evidence="7">
    <location>
        <begin position="271"/>
        <end position="293"/>
    </location>
</feature>
<dbReference type="EMBL" id="JACYXT010000004">
    <property type="protein sequence ID" value="MBD9724239.1"/>
    <property type="molecule type" value="Genomic_DNA"/>
</dbReference>
<dbReference type="GO" id="GO:0005886">
    <property type="term" value="C:plasma membrane"/>
    <property type="evidence" value="ECO:0007669"/>
    <property type="project" value="UniProtKB-SubCell"/>
</dbReference>
<feature type="transmembrane region" description="Helical" evidence="7">
    <location>
        <begin position="118"/>
        <end position="140"/>
    </location>
</feature>
<dbReference type="PROSITE" id="PS50928">
    <property type="entry name" value="ABC_TM1"/>
    <property type="match status" value="1"/>
</dbReference>
<reference evidence="9" key="1">
    <citation type="submission" date="2020-09" db="EMBL/GenBank/DDBJ databases">
        <title>Streptomyces canutascabiei sp. nov., which causes potato common scab and is distributed across the world.</title>
        <authorList>
            <person name="Nguyen H.P."/>
            <person name="Weisberg A.J."/>
            <person name="Chang J.H."/>
            <person name="Clarke C.R."/>
        </authorList>
    </citation>
    <scope>NUCLEOTIDE SEQUENCE</scope>
    <source>
        <strain evidence="9">ID-01-6.2a</strain>
    </source>
</reference>
<dbReference type="Pfam" id="PF00528">
    <property type="entry name" value="BPD_transp_1"/>
    <property type="match status" value="1"/>
</dbReference>
<dbReference type="InterPro" id="IPR000515">
    <property type="entry name" value="MetI-like"/>
</dbReference>